<protein>
    <submittedName>
        <fullName evidence="3">Uncharacterized protein</fullName>
    </submittedName>
</protein>
<feature type="transmembrane region" description="Helical" evidence="2">
    <location>
        <begin position="191"/>
        <end position="211"/>
    </location>
</feature>
<dbReference type="EMBL" id="MN739745">
    <property type="protein sequence ID" value="QHT24417.1"/>
    <property type="molecule type" value="Genomic_DNA"/>
</dbReference>
<name>A0A6C0E5G0_9ZZZZ</name>
<accession>A0A6C0E5G0</accession>
<keyword evidence="2" id="KW-0472">Membrane</keyword>
<feature type="compositionally biased region" description="Low complexity" evidence="1">
    <location>
        <begin position="1"/>
        <end position="24"/>
    </location>
</feature>
<keyword evidence="2" id="KW-0812">Transmembrane</keyword>
<organism evidence="3">
    <name type="scientific">viral metagenome</name>
    <dbReference type="NCBI Taxonomy" id="1070528"/>
    <lineage>
        <taxon>unclassified sequences</taxon>
        <taxon>metagenomes</taxon>
        <taxon>organismal metagenomes</taxon>
    </lineage>
</organism>
<reference evidence="3" key="1">
    <citation type="journal article" date="2020" name="Nature">
        <title>Giant virus diversity and host interactions through global metagenomics.</title>
        <authorList>
            <person name="Schulz F."/>
            <person name="Roux S."/>
            <person name="Paez-Espino D."/>
            <person name="Jungbluth S."/>
            <person name="Walsh D.A."/>
            <person name="Denef V.J."/>
            <person name="McMahon K.D."/>
            <person name="Konstantinidis K.T."/>
            <person name="Eloe-Fadrosh E.A."/>
            <person name="Kyrpides N.C."/>
            <person name="Woyke T."/>
        </authorList>
    </citation>
    <scope>NUCLEOTIDE SEQUENCE</scope>
    <source>
        <strain evidence="3">GVMAG-M-3300023179-150</strain>
    </source>
</reference>
<feature type="compositionally biased region" description="Low complexity" evidence="1">
    <location>
        <begin position="34"/>
        <end position="47"/>
    </location>
</feature>
<proteinExistence type="predicted"/>
<evidence type="ECO:0000256" key="1">
    <source>
        <dbReference type="SAM" id="MobiDB-lite"/>
    </source>
</evidence>
<evidence type="ECO:0000256" key="2">
    <source>
        <dbReference type="SAM" id="Phobius"/>
    </source>
</evidence>
<feature type="transmembrane region" description="Helical" evidence="2">
    <location>
        <begin position="128"/>
        <end position="146"/>
    </location>
</feature>
<evidence type="ECO:0000313" key="3">
    <source>
        <dbReference type="EMBL" id="QHT24417.1"/>
    </source>
</evidence>
<feature type="region of interest" description="Disordered" evidence="1">
    <location>
        <begin position="1"/>
        <end position="48"/>
    </location>
</feature>
<keyword evidence="2" id="KW-1133">Transmembrane helix</keyword>
<sequence>MSLNNYESSVSSRSSKSSKNNSDKFTITPRKPISTNSTFSDTSSDTSDAYDDVHDLKNKLADGERIFSGVVTVTDDVTEYNGTFIEKSSVSRQRLFSKNDDDDDEKTMINVNLDIRGNTELDMKAVDAFKSLGVSFLASYFIYPFTYQLFNSNDSDDFSVMLGIFLHILIFVLNVAILGKFNNLLAIQCKIFVVACLLFAFIMAGLNFSVWSNLLTKRMGTLMDAYTI</sequence>
<dbReference type="AlphaFoldDB" id="A0A6C0E5G0"/>
<feature type="transmembrane region" description="Helical" evidence="2">
    <location>
        <begin position="158"/>
        <end position="179"/>
    </location>
</feature>